<dbReference type="EMBL" id="NBIV01000141">
    <property type="protein sequence ID" value="PXF43022.1"/>
    <property type="molecule type" value="Genomic_DNA"/>
</dbReference>
<dbReference type="Gene3D" id="1.50.10.100">
    <property type="entry name" value="Chondroitin AC/alginate lyase"/>
    <property type="match status" value="1"/>
</dbReference>
<evidence type="ECO:0000313" key="3">
    <source>
        <dbReference type="Proteomes" id="UP000247409"/>
    </source>
</evidence>
<sequence length="999" mass="112175">MVVRGNCCYASMLLLFFVPVSVYPVYSIPVGDVCNPFERNLAFGEALTYEQRVARSLEKAIRTESQTLSLSFDAEEATSLRLTGRIRSISAKPSELRPYSHPRIVFGRSAWNDLLQHHSERYRGGNRNDWSTYLEHHTVIRGPLSKTISHLANLEKNGFTSDYDGRAVSQNEAYKSYRRKLKTLASSVHLMNSIHAPSFFLCAFWSGVDELETQPQIGHKAETCINAAVAWSKILLAHRAYHCNPVCPFAVHDPRRSFLWNVKIPWKMRNDDYTAGSSLALAYDVLYDKMSKSERRTIRSALALLVMNRFVWGICPISSKGCPDVFAEPHRIHNSKAMYHSNLFLTNLAIEAEAGFDNYAASVLREGRSNGFNYELHFRFLALMRAYMENGVYADGSTVEDGMAFVLGIREGSLALIAAYRRGLNLLDTARFRNLIHHSSQIIEPWGCGKLLGETSRATYNSFVALFNFLYPESEVVSVLWRQRMGSLKPRSCSRLPWRTVTQIVLLGRAPVLDTQNLDVLSRATEEVFPLNVLFPHRGLFVARAGLTSNHAVLWFDVRSDVALDGRSVGGRGDFTFAVNGRTWVKSFGTQSRERSILHIDGLAQEAIAPPAEIRHVDSEGANTVMVADLTYSYNVQWARGRKPQTRYNIVYDDLRMTSSRVAMRFLEEEVNLPPYNISVPAGVENRIWKRQLRKEAVRKVVRSVCVLQGSRNGTQSTSRGSSTGSLIISDFVDAGKGTHRIESYLALSKGTLVKNMSCSRNPSDPQCSVTLTDQKKKTNVVIHVHANVLLRVRREEVSNRTRIVVSCISRAPVRFWMAIAVAGVHALKMDLTKDGLFVTHGRDIDFLHATQDGGVRRPQAQEAQMLVTGKIVRLHPSLMTPVLQGKQTFEANFVLRAQSDHEKEDLISTCHHGTTVRTRINVFACDLGDCEEVHGLHHPCSPASGREEWSGNLQNGNTYHVKIAVESIEGLRSVVEVEHKVRPKSGRNLYRSNPGLQS</sequence>
<name>A0A2V3ILQ5_9FLOR</name>
<evidence type="ECO:0000313" key="2">
    <source>
        <dbReference type="EMBL" id="PXF43022.1"/>
    </source>
</evidence>
<feature type="signal peptide" evidence="1">
    <location>
        <begin position="1"/>
        <end position="27"/>
    </location>
</feature>
<feature type="chain" id="PRO_5015882017" evidence="1">
    <location>
        <begin position="28"/>
        <end position="999"/>
    </location>
</feature>
<protein>
    <submittedName>
        <fullName evidence="2">Uncharacterized protein</fullName>
    </submittedName>
</protein>
<organism evidence="2 3">
    <name type="scientific">Gracilariopsis chorda</name>
    <dbReference type="NCBI Taxonomy" id="448386"/>
    <lineage>
        <taxon>Eukaryota</taxon>
        <taxon>Rhodophyta</taxon>
        <taxon>Florideophyceae</taxon>
        <taxon>Rhodymeniophycidae</taxon>
        <taxon>Gracilariales</taxon>
        <taxon>Gracilariaceae</taxon>
        <taxon>Gracilariopsis</taxon>
    </lineage>
</organism>
<gene>
    <name evidence="2" type="ORF">BWQ96_07270</name>
</gene>
<dbReference type="OrthoDB" id="10396586at2759"/>
<comment type="caution">
    <text evidence="2">The sequence shown here is derived from an EMBL/GenBank/DDBJ whole genome shotgun (WGS) entry which is preliminary data.</text>
</comment>
<dbReference type="Proteomes" id="UP000247409">
    <property type="component" value="Unassembled WGS sequence"/>
</dbReference>
<dbReference type="InterPro" id="IPR008929">
    <property type="entry name" value="Chondroitin_lyas"/>
</dbReference>
<dbReference type="AlphaFoldDB" id="A0A2V3ILQ5"/>
<keyword evidence="3" id="KW-1185">Reference proteome</keyword>
<proteinExistence type="predicted"/>
<reference evidence="2 3" key="1">
    <citation type="journal article" date="2018" name="Mol. Biol. Evol.">
        <title>Analysis of the draft genome of the red seaweed Gracilariopsis chorda provides insights into genome size evolution in Rhodophyta.</title>
        <authorList>
            <person name="Lee J."/>
            <person name="Yang E.C."/>
            <person name="Graf L."/>
            <person name="Yang J.H."/>
            <person name="Qiu H."/>
            <person name="Zel Zion U."/>
            <person name="Chan C.X."/>
            <person name="Stephens T.G."/>
            <person name="Weber A.P.M."/>
            <person name="Boo G.H."/>
            <person name="Boo S.M."/>
            <person name="Kim K.M."/>
            <person name="Shin Y."/>
            <person name="Jung M."/>
            <person name="Lee S.J."/>
            <person name="Yim H.S."/>
            <person name="Lee J.H."/>
            <person name="Bhattacharya D."/>
            <person name="Yoon H.S."/>
        </authorList>
    </citation>
    <scope>NUCLEOTIDE SEQUENCE [LARGE SCALE GENOMIC DNA]</scope>
    <source>
        <strain evidence="2 3">SKKU-2015</strain>
        <tissue evidence="2">Whole body</tissue>
    </source>
</reference>
<keyword evidence="1" id="KW-0732">Signal</keyword>
<evidence type="ECO:0000256" key="1">
    <source>
        <dbReference type="SAM" id="SignalP"/>
    </source>
</evidence>
<accession>A0A2V3ILQ5</accession>